<dbReference type="EMBL" id="CBLX010000025">
    <property type="protein sequence ID" value="CDG41012.1"/>
    <property type="molecule type" value="Genomic_DNA"/>
</dbReference>
<organism evidence="3 4">
    <name type="scientific">Asaia bogorensis</name>
    <dbReference type="NCBI Taxonomy" id="91915"/>
    <lineage>
        <taxon>Bacteria</taxon>
        <taxon>Pseudomonadati</taxon>
        <taxon>Pseudomonadota</taxon>
        <taxon>Alphaproteobacteria</taxon>
        <taxon>Acetobacterales</taxon>
        <taxon>Acetobacteraceae</taxon>
        <taxon>Asaia</taxon>
    </lineage>
</organism>
<protein>
    <submittedName>
        <fullName evidence="3">PilL</fullName>
    </submittedName>
</protein>
<evidence type="ECO:0000256" key="1">
    <source>
        <dbReference type="SAM" id="SignalP"/>
    </source>
</evidence>
<evidence type="ECO:0000313" key="3">
    <source>
        <dbReference type="EMBL" id="CDG41012.1"/>
    </source>
</evidence>
<proteinExistence type="predicted"/>
<dbReference type="Proteomes" id="UP000027583">
    <property type="component" value="Unassembled WGS sequence"/>
</dbReference>
<accession>A0A060QM70</accession>
<dbReference type="PROSITE" id="PS51257">
    <property type="entry name" value="PROKAR_LIPOPROTEIN"/>
    <property type="match status" value="1"/>
</dbReference>
<reference evidence="3 4" key="1">
    <citation type="journal article" date="2014" name="Genome Biol. Evol.">
        <title>Acetic acid bacteria genomes reveal functional traits for adaptation to life in insect guts.</title>
        <authorList>
            <person name="Chouaia B."/>
            <person name="Gaiarsa S."/>
            <person name="Crotti E."/>
            <person name="Comandatore F."/>
            <person name="Degli Esposti M."/>
            <person name="Ricci I."/>
            <person name="Alma A."/>
            <person name="Favia G."/>
            <person name="Bandi C."/>
            <person name="Daffonchio D."/>
        </authorList>
    </citation>
    <scope>NUCLEOTIDE SEQUENCE [LARGE SCALE GENOMIC DNA]</scope>
    <source>
        <strain evidence="3 4">SF2.1</strain>
    </source>
</reference>
<reference evidence="3 4" key="2">
    <citation type="journal article" date="2014" name="PLoS ONE">
        <title>Evolution of mitochondria reconstructed from the energy metabolism of living bacteria.</title>
        <authorList>
            <person name="Degli Esposti M."/>
            <person name="Chouaia B."/>
            <person name="Comandatore F."/>
            <person name="Crotti E."/>
            <person name="Sassera D."/>
            <person name="Lievens P.M."/>
            <person name="Daffonchio D."/>
            <person name="Bandi C."/>
        </authorList>
    </citation>
    <scope>NUCLEOTIDE SEQUENCE [LARGE SCALE GENOMIC DNA]</scope>
    <source>
        <strain evidence="3 4">SF2.1</strain>
    </source>
</reference>
<evidence type="ECO:0000259" key="2">
    <source>
        <dbReference type="Pfam" id="PF10671"/>
    </source>
</evidence>
<dbReference type="AlphaFoldDB" id="A0A060QM70"/>
<comment type="caution">
    <text evidence="3">The sequence shown here is derived from an EMBL/GenBank/DDBJ whole genome shotgun (WGS) entry which is preliminary data.</text>
</comment>
<dbReference type="InterPro" id="IPR018927">
    <property type="entry name" value="Pilus_synth_Q_C"/>
</dbReference>
<feature type="chain" id="PRO_5001590565" evidence="1">
    <location>
        <begin position="23"/>
        <end position="320"/>
    </location>
</feature>
<dbReference type="eggNOG" id="ENOG5033DW1">
    <property type="taxonomic scope" value="Bacteria"/>
</dbReference>
<dbReference type="Pfam" id="PF10671">
    <property type="entry name" value="TcpQ"/>
    <property type="match status" value="1"/>
</dbReference>
<feature type="domain" description="Toxin co-regulated pilus biosynthesis protein Q C-terminal" evidence="2">
    <location>
        <begin position="228"/>
        <end position="315"/>
    </location>
</feature>
<name>A0A060QM70_9PROT</name>
<keyword evidence="1" id="KW-0732">Signal</keyword>
<dbReference type="RefSeq" id="WP_031240054.1">
    <property type="nucleotide sequence ID" value="NZ_CBLX010000025.1"/>
</dbReference>
<sequence>MRGTPSLAAACALIMTGITGCADMPADTSSQVAPGITFRDASRLTVTIADILAASLAPTRSTLLVAPVEDTDQMHIGRLLDDSLRERGFAVWSDGTSYAMAHSVQYRIAPVDGYVQLALYVDQASATCLYTHDADQVLVSTGSCTVRPSPELALHIPDDARLTHQMLAQSNGPLVLTPQSVGQTWSDKRRGGVVSTTPLPIAPQASAAATPMAVAPPAVVPVPFVATQSWSLVQGQPIRDQMLAWGDRAGWTVIWPKNMNWVVPVTTTFTGPYEHLDPQGLEDGVFSQVIRALSQQGKALSLKFWTTNHVAVVTNMGEGH</sequence>
<feature type="signal peptide" evidence="1">
    <location>
        <begin position="1"/>
        <end position="22"/>
    </location>
</feature>
<gene>
    <name evidence="3" type="ORF">ASAP_2967</name>
</gene>
<evidence type="ECO:0000313" key="4">
    <source>
        <dbReference type="Proteomes" id="UP000027583"/>
    </source>
</evidence>